<dbReference type="InterPro" id="IPR042095">
    <property type="entry name" value="SUMF_sf"/>
</dbReference>
<reference evidence="4 6" key="2">
    <citation type="submission" date="2018-08" db="EMBL/GenBank/DDBJ databases">
        <title>A genome reference for cultivated species of the human gut microbiota.</title>
        <authorList>
            <person name="Zou Y."/>
            <person name="Xue W."/>
            <person name="Luo G."/>
        </authorList>
    </citation>
    <scope>NUCLEOTIDE SEQUENCE [LARGE SCALE GENOMIC DNA]</scope>
    <source>
        <strain evidence="4 6">OF01-1</strain>
    </source>
</reference>
<dbReference type="Proteomes" id="UP000501467">
    <property type="component" value="Chromosome"/>
</dbReference>
<feature type="domain" description="Sulfatase-modifying factor enzyme-like" evidence="1">
    <location>
        <begin position="58"/>
        <end position="289"/>
    </location>
</feature>
<reference evidence="3 7" key="4">
    <citation type="submission" date="2020-05" db="EMBL/GenBank/DDBJ databases">
        <title>FDA dAtabase for Regulatory Grade micrObial Sequences (FDA-ARGOS): Supporting development and validation of Infectious Disease Dx tests.</title>
        <authorList>
            <person name="Bojja K."/>
            <person name="Kessler A."/>
            <person name="Tallon L."/>
            <person name="Sadzewicz L."/>
            <person name="Zhao X."/>
            <person name="Vavikolanu K."/>
            <person name="Mehta A."/>
            <person name="Aluvathingal J."/>
            <person name="Nadendla S."/>
            <person name="Myers T."/>
            <person name="Yan Y."/>
            <person name="Sichtig H."/>
        </authorList>
    </citation>
    <scope>NUCLEOTIDE SEQUENCE [LARGE SCALE GENOMIC DNA]</scope>
    <source>
        <strain evidence="3 7">FDAARGOS_763</strain>
    </source>
</reference>
<evidence type="ECO:0000313" key="6">
    <source>
        <dbReference type="Proteomes" id="UP000284614"/>
    </source>
</evidence>
<dbReference type="Proteomes" id="UP000036847">
    <property type="component" value="Chromosome"/>
</dbReference>
<dbReference type="OrthoDB" id="9768004at2"/>
<sequence length="296" mass="33288">MGDFVFSIKHLCTCTGMSKVRTLTIMGALFLTFSCTQNKSVQDPIQSVTFTVNGEDFEMIQIQGGTFMMGCTDEQGCDCEDNEKPAHKETVSTFYMGKYEVTQKLWKAVMGSDSNPSANTGCDDCPVENVSWNEAHEFLSKLNALTGKTFRLPTETEWEYAARGGKRSEGYKYSGSNNIDEVAWYVKNYQEGGTGEMKTTHPVGLKKPNELGLYDMSGNVWEWCEDTYTKEYYHDGKSVSPEWPLKGATLFFRRVLRGGSWGGTSLGCRVSYIDYDIGNYNDEYGGFRYALDSNQE</sequence>
<dbReference type="PANTHER" id="PTHR23150">
    <property type="entry name" value="SULFATASE MODIFYING FACTOR 1, 2"/>
    <property type="match status" value="1"/>
</dbReference>
<dbReference type="RefSeq" id="WP_005822420.1">
    <property type="nucleotide sequence ID" value="NZ_CP018937.1"/>
</dbReference>
<evidence type="ECO:0000313" key="7">
    <source>
        <dbReference type="Proteomes" id="UP000501467"/>
    </source>
</evidence>
<reference evidence="2" key="1">
    <citation type="book" date="2014" name="THE 24TH EUROPEAN CONGRESS OF CLINICAL MICROBIOLOGY AND INFECTIOUS DISEASES" publisher="ECCMID 2014" city="Barcelona, Spain">
        <title>Identification of resistance genes in three multidrug-resistant Bacteroides fragilis isolates by whole genome sequencing.</title>
        <editorList>
            <person name="Unknown"/>
            <person name="A."/>
        </editorList>
        <authorList>
            <person name="Sydenham T.V."/>
            <person name="Hasman H."/>
            <person name="Wang M."/>
            <person name="Soki J."/>
            <person name="Nagy E."/>
            <person name="Justesen U.S."/>
        </authorList>
    </citation>
    <scope>NUCLEOTIDE SEQUENCE</scope>
    <source>
        <strain evidence="2">DCMSKEJBY0001B</strain>
    </source>
</reference>
<dbReference type="InterPro" id="IPR016187">
    <property type="entry name" value="CTDL_fold"/>
</dbReference>
<accession>A0A2K9H2K4</accession>
<dbReference type="EMBL" id="QSDG01000023">
    <property type="protein sequence ID" value="RGY65488.1"/>
    <property type="molecule type" value="Genomic_DNA"/>
</dbReference>
<evidence type="ECO:0000313" key="4">
    <source>
        <dbReference type="EMBL" id="RGY65488.1"/>
    </source>
</evidence>
<dbReference type="PANTHER" id="PTHR23150:SF19">
    <property type="entry name" value="FORMYLGLYCINE-GENERATING ENZYME"/>
    <property type="match status" value="1"/>
</dbReference>
<organism evidence="4 6">
    <name type="scientific">Bacteroides fragilis</name>
    <dbReference type="NCBI Taxonomy" id="817"/>
    <lineage>
        <taxon>Bacteria</taxon>
        <taxon>Pseudomonadati</taxon>
        <taxon>Bacteroidota</taxon>
        <taxon>Bacteroidia</taxon>
        <taxon>Bacteroidales</taxon>
        <taxon>Bacteroidaceae</taxon>
        <taxon>Bacteroides</taxon>
    </lineage>
</organism>
<dbReference type="Gene3D" id="3.90.1580.10">
    <property type="entry name" value="paralog of FGE (formylglycine-generating enzyme)"/>
    <property type="match status" value="1"/>
</dbReference>
<dbReference type="SUPFAM" id="SSF56436">
    <property type="entry name" value="C-type lectin-like"/>
    <property type="match status" value="1"/>
</dbReference>
<dbReference type="GO" id="GO:0120147">
    <property type="term" value="F:formylglycine-generating oxidase activity"/>
    <property type="evidence" value="ECO:0007669"/>
    <property type="project" value="TreeGrafter"/>
</dbReference>
<dbReference type="EMBL" id="CP036546">
    <property type="protein sequence ID" value="QCQ44041.1"/>
    <property type="molecule type" value="Genomic_DNA"/>
</dbReference>
<dbReference type="Proteomes" id="UP000284614">
    <property type="component" value="Unassembled WGS sequence"/>
</dbReference>
<evidence type="ECO:0000313" key="5">
    <source>
        <dbReference type="Proteomes" id="UP000036847"/>
    </source>
</evidence>
<dbReference type="Pfam" id="PF03781">
    <property type="entry name" value="FGE-sulfatase"/>
    <property type="match status" value="1"/>
</dbReference>
<reference evidence="2 5" key="3">
    <citation type="submission" date="2019-03" db="EMBL/GenBank/DDBJ databases">
        <title>Complete genome assembly of MDR B. fragilis.</title>
        <authorList>
            <person name="Sydenham T.V."/>
            <person name="Hasman H."/>
            <person name="Justesen U.S."/>
        </authorList>
    </citation>
    <scope>NUCLEOTIDE SEQUENCE [LARGE SCALE GENOMIC DNA]</scope>
    <source>
        <strain evidence="2 5">DCMSKEJBY0001B</strain>
    </source>
</reference>
<dbReference type="AlphaFoldDB" id="A0A2K9H2K4"/>
<name>A0A2K9H2K4_BACFG</name>
<evidence type="ECO:0000259" key="1">
    <source>
        <dbReference type="Pfam" id="PF03781"/>
    </source>
</evidence>
<dbReference type="InterPro" id="IPR051043">
    <property type="entry name" value="Sulfatase_Mod_Factor_Kinase"/>
</dbReference>
<evidence type="ECO:0000313" key="2">
    <source>
        <dbReference type="EMBL" id="QCQ44041.1"/>
    </source>
</evidence>
<protein>
    <submittedName>
        <fullName evidence="4">Formylglycine-generating enzyme family protein</fullName>
    </submittedName>
</protein>
<dbReference type="EMBL" id="CP054003">
    <property type="protein sequence ID" value="QKH85870.1"/>
    <property type="molecule type" value="Genomic_DNA"/>
</dbReference>
<proteinExistence type="predicted"/>
<gene>
    <name evidence="4" type="ORF">DXA27_19770</name>
    <name evidence="2" type="ORF">EC80_003820</name>
    <name evidence="3" type="ORF">FOC69_16500</name>
</gene>
<evidence type="ECO:0000313" key="3">
    <source>
        <dbReference type="EMBL" id="QKH85870.1"/>
    </source>
</evidence>
<dbReference type="InterPro" id="IPR005532">
    <property type="entry name" value="SUMF_dom"/>
</dbReference>